<evidence type="ECO:0000256" key="4">
    <source>
        <dbReference type="ARBA" id="ARBA00022547"/>
    </source>
</evidence>
<dbReference type="PANTHER" id="PTHR13080">
    <property type="entry name" value="ATP SYNTHASE F CHAIN, MITOCHONDRIAL-RELATED"/>
    <property type="match status" value="1"/>
</dbReference>
<evidence type="ECO:0000313" key="11">
    <source>
        <dbReference type="EMBL" id="EEB11001.1"/>
    </source>
</evidence>
<keyword evidence="13" id="KW-1185">Reference proteome</keyword>
<dbReference type="OrthoDB" id="8921675at2759"/>
<dbReference type="HOGENOM" id="CLU_156759_0_0_1"/>
<dbReference type="STRING" id="121224.E0VCB5"/>
<feature type="transmembrane region" description="Helical" evidence="10">
    <location>
        <begin position="83"/>
        <end position="101"/>
    </location>
</feature>
<comment type="subcellular location">
    <subcellularLocation>
        <location evidence="1">Mitochondrion membrane</location>
    </subcellularLocation>
</comment>
<organism>
    <name type="scientific">Pediculus humanus subsp. corporis</name>
    <name type="common">Body louse</name>
    <dbReference type="NCBI Taxonomy" id="121224"/>
    <lineage>
        <taxon>Eukaryota</taxon>
        <taxon>Metazoa</taxon>
        <taxon>Ecdysozoa</taxon>
        <taxon>Arthropoda</taxon>
        <taxon>Hexapoda</taxon>
        <taxon>Insecta</taxon>
        <taxon>Pterygota</taxon>
        <taxon>Neoptera</taxon>
        <taxon>Paraneoptera</taxon>
        <taxon>Psocodea</taxon>
        <taxon>Troctomorpha</taxon>
        <taxon>Phthiraptera</taxon>
        <taxon>Anoplura</taxon>
        <taxon>Pediculidae</taxon>
        <taxon>Pediculus</taxon>
    </lineage>
</organism>
<proteinExistence type="inferred from homology"/>
<reference evidence="12" key="3">
    <citation type="submission" date="2021-02" db="UniProtKB">
        <authorList>
            <consortium name="EnsemblMetazoa"/>
        </authorList>
    </citation>
    <scope>IDENTIFICATION</scope>
    <source>
        <strain evidence="12">USDA</strain>
    </source>
</reference>
<evidence type="ECO:0000256" key="2">
    <source>
        <dbReference type="ARBA" id="ARBA00005895"/>
    </source>
</evidence>
<reference evidence="11" key="2">
    <citation type="submission" date="2007-04" db="EMBL/GenBank/DDBJ databases">
        <title>The genome of the human body louse.</title>
        <authorList>
            <consortium name="The Human Body Louse Genome Consortium"/>
            <person name="Kirkness E."/>
            <person name="Walenz B."/>
            <person name="Hass B."/>
            <person name="Bruggner R."/>
            <person name="Strausberg R."/>
        </authorList>
    </citation>
    <scope>NUCLEOTIDE SEQUENCE</scope>
    <source>
        <strain evidence="11">USDA</strain>
    </source>
</reference>
<name>E0VCB5_PEDHC</name>
<dbReference type="CTD" id="8231485"/>
<dbReference type="Pfam" id="PF10206">
    <property type="entry name" value="WRW"/>
    <property type="match status" value="1"/>
</dbReference>
<dbReference type="EMBL" id="DS235051">
    <property type="protein sequence ID" value="EEB11001.1"/>
    <property type="molecule type" value="Genomic_DNA"/>
</dbReference>
<reference evidence="11" key="1">
    <citation type="submission" date="2007-04" db="EMBL/GenBank/DDBJ databases">
        <title>Annotation of Pediculus humanus corporis strain USDA.</title>
        <authorList>
            <person name="Kirkness E."/>
            <person name="Hannick L."/>
            <person name="Hass B."/>
            <person name="Bruggner R."/>
            <person name="Lawson D."/>
            <person name="Bidwell S."/>
            <person name="Joardar V."/>
            <person name="Caler E."/>
            <person name="Walenz B."/>
            <person name="Inman J."/>
            <person name="Schobel S."/>
            <person name="Galinsky K."/>
            <person name="Amedeo P."/>
            <person name="Strausberg R."/>
        </authorList>
    </citation>
    <scope>NUCLEOTIDE SEQUENCE</scope>
    <source>
        <strain evidence="11">USDA</strain>
    </source>
</reference>
<keyword evidence="8 10" id="KW-0472">Membrane</keyword>
<dbReference type="InParanoid" id="E0VCB5"/>
<accession>E0VCB5</accession>
<keyword evidence="3" id="KW-0813">Transport</keyword>
<keyword evidence="9" id="KW-0066">ATP synthesis</keyword>
<keyword evidence="5" id="KW-0375">Hydrogen ion transport</keyword>
<dbReference type="GeneID" id="8231485"/>
<sequence>MSFPNLIPKSWGEYPPEFNKAVHGYYDPSRYYGKPDTPFTEVKLKDLSSWFSRRQKTPRACLNALNRAYWRFNWHWLLPKKPGYAGFLQMYFGFFLVNYLFSYKALQKHQRYRYH</sequence>
<evidence type="ECO:0000256" key="9">
    <source>
        <dbReference type="ARBA" id="ARBA00023310"/>
    </source>
</evidence>
<keyword evidence="4" id="KW-0138">CF(0)</keyword>
<evidence type="ECO:0000256" key="3">
    <source>
        <dbReference type="ARBA" id="ARBA00022448"/>
    </source>
</evidence>
<dbReference type="GO" id="GO:0031966">
    <property type="term" value="C:mitochondrial membrane"/>
    <property type="evidence" value="ECO:0007669"/>
    <property type="project" value="UniProtKB-SubCell"/>
</dbReference>
<evidence type="ECO:0000256" key="7">
    <source>
        <dbReference type="ARBA" id="ARBA00023128"/>
    </source>
</evidence>
<dbReference type="EnsemblMetazoa" id="PHUM082940-RA">
    <property type="protein sequence ID" value="PHUM082940-PA"/>
    <property type="gene ID" value="PHUM082940"/>
</dbReference>
<protein>
    <submittedName>
        <fullName evidence="11 12">ATP synthase f chain</fullName>
    </submittedName>
</protein>
<dbReference type="GO" id="GO:0045259">
    <property type="term" value="C:proton-transporting ATP synthase complex"/>
    <property type="evidence" value="ECO:0007669"/>
    <property type="project" value="UniProtKB-KW"/>
</dbReference>
<dbReference type="RefSeq" id="XP_002423739.1">
    <property type="nucleotide sequence ID" value="XM_002423694.1"/>
</dbReference>
<dbReference type="AlphaFoldDB" id="E0VCB5"/>
<dbReference type="eggNOG" id="KOG4092">
    <property type="taxonomic scope" value="Eukaryota"/>
</dbReference>
<evidence type="ECO:0000256" key="5">
    <source>
        <dbReference type="ARBA" id="ARBA00022781"/>
    </source>
</evidence>
<dbReference type="EMBL" id="AAZO01000990">
    <property type="status" value="NOT_ANNOTATED_CDS"/>
    <property type="molecule type" value="Genomic_DNA"/>
</dbReference>
<evidence type="ECO:0000256" key="1">
    <source>
        <dbReference type="ARBA" id="ARBA00004325"/>
    </source>
</evidence>
<keyword evidence="6" id="KW-0406">Ion transport</keyword>
<dbReference type="FunCoup" id="E0VCB5">
    <property type="interactions" value="500"/>
</dbReference>
<evidence type="ECO:0000313" key="12">
    <source>
        <dbReference type="EnsemblMetazoa" id="PHUM082940-PA"/>
    </source>
</evidence>
<dbReference type="VEuPathDB" id="VectorBase:PHUM082940"/>
<keyword evidence="10" id="KW-1133">Transmembrane helix</keyword>
<dbReference type="GO" id="GO:0046933">
    <property type="term" value="F:proton-transporting ATP synthase activity, rotational mechanism"/>
    <property type="evidence" value="ECO:0007669"/>
    <property type="project" value="TreeGrafter"/>
</dbReference>
<evidence type="ECO:0000256" key="10">
    <source>
        <dbReference type="SAM" id="Phobius"/>
    </source>
</evidence>
<dbReference type="PANTHER" id="PTHR13080:SF20">
    <property type="entry name" value="ATP SYNTHASE SUBUNIT F, MITOCHONDRIAL-RELATED"/>
    <property type="match status" value="1"/>
</dbReference>
<dbReference type="GO" id="GO:0042776">
    <property type="term" value="P:proton motive force-driven mitochondrial ATP synthesis"/>
    <property type="evidence" value="ECO:0007669"/>
    <property type="project" value="TreeGrafter"/>
</dbReference>
<gene>
    <name evidence="12" type="primary">8231485</name>
    <name evidence="11" type="ORF">Phum_PHUM082940</name>
</gene>
<dbReference type="Proteomes" id="UP000009046">
    <property type="component" value="Unassembled WGS sequence"/>
</dbReference>
<comment type="similarity">
    <text evidence="2">Belongs to the ATPase F chain family.</text>
</comment>
<dbReference type="OMA" id="GYNERVH"/>
<evidence type="ECO:0000313" key="13">
    <source>
        <dbReference type="Proteomes" id="UP000009046"/>
    </source>
</evidence>
<evidence type="ECO:0000256" key="6">
    <source>
        <dbReference type="ARBA" id="ARBA00023065"/>
    </source>
</evidence>
<dbReference type="KEGG" id="phu:Phum_PHUM082940"/>
<keyword evidence="10" id="KW-0812">Transmembrane</keyword>
<dbReference type="InterPro" id="IPR019344">
    <property type="entry name" value="F1F0-ATPsyn_F_prd"/>
</dbReference>
<keyword evidence="7" id="KW-0496">Mitochondrion</keyword>
<evidence type="ECO:0000256" key="8">
    <source>
        <dbReference type="ARBA" id="ARBA00023136"/>
    </source>
</evidence>